<dbReference type="SUPFAM" id="SSF53098">
    <property type="entry name" value="Ribonuclease H-like"/>
    <property type="match status" value="1"/>
</dbReference>
<dbReference type="InParanoid" id="A0A2K3DVS2"/>
<dbReference type="GO" id="GO:0008408">
    <property type="term" value="F:3'-5' exonuclease activity"/>
    <property type="evidence" value="ECO:0007669"/>
    <property type="project" value="InterPro"/>
</dbReference>
<feature type="domain" description="3'-5' exonuclease" evidence="2">
    <location>
        <begin position="31"/>
        <end position="244"/>
    </location>
</feature>
<evidence type="ECO:0000313" key="4">
    <source>
        <dbReference type="Proteomes" id="UP000006906"/>
    </source>
</evidence>
<protein>
    <recommendedName>
        <fullName evidence="2">3'-5' exonuclease domain-containing protein</fullName>
    </recommendedName>
</protein>
<dbReference type="GO" id="GO:0003676">
    <property type="term" value="F:nucleic acid binding"/>
    <property type="evidence" value="ECO:0007669"/>
    <property type="project" value="InterPro"/>
</dbReference>
<dbReference type="EMBL" id="CM008964">
    <property type="protein sequence ID" value="PNW84637.1"/>
    <property type="molecule type" value="Genomic_DNA"/>
</dbReference>
<dbReference type="InterPro" id="IPR002562">
    <property type="entry name" value="3'-5'_exonuclease_dom"/>
</dbReference>
<organism evidence="3 4">
    <name type="scientific">Chlamydomonas reinhardtii</name>
    <name type="common">Chlamydomonas smithii</name>
    <dbReference type="NCBI Taxonomy" id="3055"/>
    <lineage>
        <taxon>Eukaryota</taxon>
        <taxon>Viridiplantae</taxon>
        <taxon>Chlorophyta</taxon>
        <taxon>core chlorophytes</taxon>
        <taxon>Chlorophyceae</taxon>
        <taxon>CS clade</taxon>
        <taxon>Chlamydomonadales</taxon>
        <taxon>Chlamydomonadaceae</taxon>
        <taxon>Chlamydomonas</taxon>
    </lineage>
</organism>
<dbReference type="OMA" id="ACRADEQ"/>
<accession>A0A2K3DVS2</accession>
<dbReference type="PANTHER" id="PTHR43040">
    <property type="entry name" value="RIBONUCLEASE D"/>
    <property type="match status" value="1"/>
</dbReference>
<dbReference type="Gramene" id="PNW84637">
    <property type="protein sequence ID" value="PNW84637"/>
    <property type="gene ID" value="CHLRE_03g152400v5"/>
</dbReference>
<dbReference type="KEGG" id="cre:CHLRE_03g152400v5"/>
<evidence type="ECO:0000259" key="2">
    <source>
        <dbReference type="Pfam" id="PF01612"/>
    </source>
</evidence>
<evidence type="ECO:0000256" key="1">
    <source>
        <dbReference type="SAM" id="MobiDB-lite"/>
    </source>
</evidence>
<feature type="region of interest" description="Disordered" evidence="1">
    <location>
        <begin position="271"/>
        <end position="290"/>
    </location>
</feature>
<dbReference type="ExpressionAtlas" id="A0A2K3DVS2">
    <property type="expression patterns" value="differential"/>
</dbReference>
<keyword evidence="4" id="KW-1185">Reference proteome</keyword>
<dbReference type="GeneID" id="66052712"/>
<sequence>MSLLAALTSVEAKTRPGAGSARGPPVASSLEVVDSLVALERMLAALQGVEWLAVDAEGVNLSRDGKLCLLALLPARPRAGSAGGVSGAAAWQCLSGYLVDISVLAAEAFTHSGPQGRSLQEVLECEDVTKLLYDVRCDAEALYHQHGVRLGGAVDLQLAEVAFRRHGPRRLSVRCVMGLRKALDSYLSGVQAAQWAAARDRKETVGAACRADEQFWDRRPLTSDQTEYASGDVVYLYDLCTKLKAGVSGDTWKRVLRYSSDRVEDSCKPLHVSEGGPAQGMHRALAPRGL</sequence>
<reference evidence="3 4" key="1">
    <citation type="journal article" date="2007" name="Science">
        <title>The Chlamydomonas genome reveals the evolution of key animal and plant functions.</title>
        <authorList>
            <person name="Merchant S.S."/>
            <person name="Prochnik S.E."/>
            <person name="Vallon O."/>
            <person name="Harris E.H."/>
            <person name="Karpowicz S.J."/>
            <person name="Witman G.B."/>
            <person name="Terry A."/>
            <person name="Salamov A."/>
            <person name="Fritz-Laylin L.K."/>
            <person name="Marechal-Drouard L."/>
            <person name="Marshall W.F."/>
            <person name="Qu L.H."/>
            <person name="Nelson D.R."/>
            <person name="Sanderfoot A.A."/>
            <person name="Spalding M.H."/>
            <person name="Kapitonov V.V."/>
            <person name="Ren Q."/>
            <person name="Ferris P."/>
            <person name="Lindquist E."/>
            <person name="Shapiro H."/>
            <person name="Lucas S.M."/>
            <person name="Grimwood J."/>
            <person name="Schmutz J."/>
            <person name="Cardol P."/>
            <person name="Cerutti H."/>
            <person name="Chanfreau G."/>
            <person name="Chen C.L."/>
            <person name="Cognat V."/>
            <person name="Croft M.T."/>
            <person name="Dent R."/>
            <person name="Dutcher S."/>
            <person name="Fernandez E."/>
            <person name="Fukuzawa H."/>
            <person name="Gonzalez-Ballester D."/>
            <person name="Gonzalez-Halphen D."/>
            <person name="Hallmann A."/>
            <person name="Hanikenne M."/>
            <person name="Hippler M."/>
            <person name="Inwood W."/>
            <person name="Jabbari K."/>
            <person name="Kalanon M."/>
            <person name="Kuras R."/>
            <person name="Lefebvre P.A."/>
            <person name="Lemaire S.D."/>
            <person name="Lobanov A.V."/>
            <person name="Lohr M."/>
            <person name="Manuell A."/>
            <person name="Meier I."/>
            <person name="Mets L."/>
            <person name="Mittag M."/>
            <person name="Mittelmeier T."/>
            <person name="Moroney J.V."/>
            <person name="Moseley J."/>
            <person name="Napoli C."/>
            <person name="Nedelcu A.M."/>
            <person name="Niyogi K."/>
            <person name="Novoselov S.V."/>
            <person name="Paulsen I.T."/>
            <person name="Pazour G."/>
            <person name="Purton S."/>
            <person name="Ral J.P."/>
            <person name="Riano-Pachon D.M."/>
            <person name="Riekhof W."/>
            <person name="Rymarquis L."/>
            <person name="Schroda M."/>
            <person name="Stern D."/>
            <person name="Umen J."/>
            <person name="Willows R."/>
            <person name="Wilson N."/>
            <person name="Zimmer S.L."/>
            <person name="Allmer J."/>
            <person name="Balk J."/>
            <person name="Bisova K."/>
            <person name="Chen C.J."/>
            <person name="Elias M."/>
            <person name="Gendler K."/>
            <person name="Hauser C."/>
            <person name="Lamb M.R."/>
            <person name="Ledford H."/>
            <person name="Long J.C."/>
            <person name="Minagawa J."/>
            <person name="Page M.D."/>
            <person name="Pan J."/>
            <person name="Pootakham W."/>
            <person name="Roje S."/>
            <person name="Rose A."/>
            <person name="Stahlberg E."/>
            <person name="Terauchi A.M."/>
            <person name="Yang P."/>
            <person name="Ball S."/>
            <person name="Bowler C."/>
            <person name="Dieckmann C.L."/>
            <person name="Gladyshev V.N."/>
            <person name="Green P."/>
            <person name="Jorgensen R."/>
            <person name="Mayfield S."/>
            <person name="Mueller-Roeber B."/>
            <person name="Rajamani S."/>
            <person name="Sayre R.T."/>
            <person name="Brokstein P."/>
            <person name="Dubchak I."/>
            <person name="Goodstein D."/>
            <person name="Hornick L."/>
            <person name="Huang Y.W."/>
            <person name="Jhaveri J."/>
            <person name="Luo Y."/>
            <person name="Martinez D."/>
            <person name="Ngau W.C."/>
            <person name="Otillar B."/>
            <person name="Poliakov A."/>
            <person name="Porter A."/>
            <person name="Szajkowski L."/>
            <person name="Werner G."/>
            <person name="Zhou K."/>
            <person name="Grigoriev I.V."/>
            <person name="Rokhsar D.S."/>
            <person name="Grossman A.R."/>
        </authorList>
    </citation>
    <scope>NUCLEOTIDE SEQUENCE [LARGE SCALE GENOMIC DNA]</scope>
    <source>
        <strain evidence="4">CC-503</strain>
    </source>
</reference>
<dbReference type="OrthoDB" id="532819at2759"/>
<dbReference type="AlphaFoldDB" id="A0A2K3DVS2"/>
<dbReference type="InterPro" id="IPR012337">
    <property type="entry name" value="RNaseH-like_sf"/>
</dbReference>
<dbReference type="RefSeq" id="XP_042925664.1">
    <property type="nucleotide sequence ID" value="XM_043060535.1"/>
</dbReference>
<dbReference type="InterPro" id="IPR036397">
    <property type="entry name" value="RNaseH_sf"/>
</dbReference>
<name>A0A2K3DVS2_CHLRE</name>
<proteinExistence type="predicted"/>
<dbReference type="PANTHER" id="PTHR43040:SF1">
    <property type="entry name" value="RIBONUCLEASE D"/>
    <property type="match status" value="1"/>
</dbReference>
<dbReference type="GO" id="GO:0006139">
    <property type="term" value="P:nucleobase-containing compound metabolic process"/>
    <property type="evidence" value="ECO:0007669"/>
    <property type="project" value="InterPro"/>
</dbReference>
<evidence type="ECO:0000313" key="3">
    <source>
        <dbReference type="EMBL" id="PNW84637.1"/>
    </source>
</evidence>
<dbReference type="Proteomes" id="UP000006906">
    <property type="component" value="Chromosome 3"/>
</dbReference>
<gene>
    <name evidence="3" type="ORF">CHLRE_03g152400v5</name>
</gene>
<dbReference type="Pfam" id="PF01612">
    <property type="entry name" value="DNA_pol_A_exo1"/>
    <property type="match status" value="1"/>
</dbReference>
<dbReference type="Gene3D" id="3.30.420.10">
    <property type="entry name" value="Ribonuclease H-like superfamily/Ribonuclease H"/>
    <property type="match status" value="1"/>
</dbReference>